<gene>
    <name evidence="3" type="ORF">GMD42_00320</name>
</gene>
<dbReference type="Pfam" id="PF01637">
    <property type="entry name" value="ATPase_2"/>
    <property type="match status" value="1"/>
</dbReference>
<dbReference type="EMBL" id="WNCL01000001">
    <property type="protein sequence ID" value="MTU42094.1"/>
    <property type="molecule type" value="Genomic_DNA"/>
</dbReference>
<dbReference type="PANTHER" id="PTHR34704">
    <property type="entry name" value="ATPASE"/>
    <property type="match status" value="1"/>
</dbReference>
<dbReference type="Proteomes" id="UP000462362">
    <property type="component" value="Unassembled WGS sequence"/>
</dbReference>
<feature type="domain" description="ATPase" evidence="1">
    <location>
        <begin position="3"/>
        <end position="213"/>
    </location>
</feature>
<feature type="domain" description="DUF234" evidence="2">
    <location>
        <begin position="322"/>
        <end position="407"/>
    </location>
</feature>
<dbReference type="InterPro" id="IPR011579">
    <property type="entry name" value="ATPase_dom"/>
</dbReference>
<dbReference type="InterPro" id="IPR027417">
    <property type="entry name" value="P-loop_NTPase"/>
</dbReference>
<dbReference type="PANTHER" id="PTHR34704:SF1">
    <property type="entry name" value="ATPASE"/>
    <property type="match status" value="1"/>
</dbReference>
<evidence type="ECO:0000313" key="3">
    <source>
        <dbReference type="EMBL" id="MTU42094.1"/>
    </source>
</evidence>
<dbReference type="SUPFAM" id="SSF52540">
    <property type="entry name" value="P-loop containing nucleoside triphosphate hydrolases"/>
    <property type="match status" value="1"/>
</dbReference>
<protein>
    <submittedName>
        <fullName evidence="3">AAA family ATPase</fullName>
    </submittedName>
</protein>
<proteinExistence type="predicted"/>
<evidence type="ECO:0000259" key="1">
    <source>
        <dbReference type="Pfam" id="PF01637"/>
    </source>
</evidence>
<dbReference type="Gene3D" id="3.40.50.300">
    <property type="entry name" value="P-loop containing nucleotide triphosphate hydrolases"/>
    <property type="match status" value="2"/>
</dbReference>
<evidence type="ECO:0000259" key="2">
    <source>
        <dbReference type="Pfam" id="PF03008"/>
    </source>
</evidence>
<dbReference type="Pfam" id="PF03008">
    <property type="entry name" value="DUF234"/>
    <property type="match status" value="1"/>
</dbReference>
<organism evidence="3 4">
    <name type="scientific">Parasutterella excrementihominis</name>
    <dbReference type="NCBI Taxonomy" id="487175"/>
    <lineage>
        <taxon>Bacteria</taxon>
        <taxon>Pseudomonadati</taxon>
        <taxon>Pseudomonadota</taxon>
        <taxon>Betaproteobacteria</taxon>
        <taxon>Burkholderiales</taxon>
        <taxon>Sutterellaceae</taxon>
        <taxon>Parasutterella</taxon>
    </lineage>
</organism>
<evidence type="ECO:0000313" key="4">
    <source>
        <dbReference type="Proteomes" id="UP000462362"/>
    </source>
</evidence>
<dbReference type="GO" id="GO:0005524">
    <property type="term" value="F:ATP binding"/>
    <property type="evidence" value="ECO:0007669"/>
    <property type="project" value="InterPro"/>
</dbReference>
<accession>A0A6I3RX63</accession>
<sequence>MKFYGRTEELETLSNQLPLLDNGSRLVVVTGRRRIGKTTLITKFAKESSLLSLYFFIQRGYSKDDLVKSCLSQIKRELKLTGFLPDISKLSELVEFCMQLSGTTPLILIFDECQELDYAAPKFWSELQNVWDKNKNESRLLLIMSGSIISAIKHIFSDANEPLYGRTDLLLKIKPFSCHTIRRYLEENNPDFTAEDLLMFYAMTGGVPRYMELLTSSGCSDVKSFKKFLFSQASSWYRQDGYVILGNEFRMESSAYFSLLRAIAHGKTRWSELQNEVSTNLAPYMSRLETQFNLLKKNYPFGKKNSGRGSRYLLTDEYFRFWFKFIEPMTFASLYESSQWKLSEGLFDKAWPDFCGRSLENWFLKHYSESGEWTAVGQWWDKKGENEIDLIAVNELEDKIQFAEIKRNPKKIRLEKLREKAEVFLKNNAKYQKFFVSFKGLSLEDLKK</sequence>
<dbReference type="RefSeq" id="WP_155165186.1">
    <property type="nucleotide sequence ID" value="NZ_CATZBL010000039.1"/>
</dbReference>
<name>A0A6I3RX63_9BURK</name>
<dbReference type="InterPro" id="IPR004256">
    <property type="entry name" value="DUF234"/>
</dbReference>
<comment type="caution">
    <text evidence="3">The sequence shown here is derived from an EMBL/GenBank/DDBJ whole genome shotgun (WGS) entry which is preliminary data.</text>
</comment>
<dbReference type="AlphaFoldDB" id="A0A6I3RX63"/>
<reference evidence="3 4" key="1">
    <citation type="journal article" date="2019" name="Nat. Med.">
        <title>A library of human gut bacterial isolates paired with longitudinal multiomics data enables mechanistic microbiome research.</title>
        <authorList>
            <person name="Poyet M."/>
            <person name="Groussin M."/>
            <person name="Gibbons S.M."/>
            <person name="Avila-Pacheco J."/>
            <person name="Jiang X."/>
            <person name="Kearney S.M."/>
            <person name="Perrotta A.R."/>
            <person name="Berdy B."/>
            <person name="Zhao S."/>
            <person name="Lieberman T.D."/>
            <person name="Swanson P.K."/>
            <person name="Smith M."/>
            <person name="Roesemann S."/>
            <person name="Alexander J.E."/>
            <person name="Rich S.A."/>
            <person name="Livny J."/>
            <person name="Vlamakis H."/>
            <person name="Clish C."/>
            <person name="Bullock K."/>
            <person name="Deik A."/>
            <person name="Scott J."/>
            <person name="Pierce K.A."/>
            <person name="Xavier R.J."/>
            <person name="Alm E.J."/>
        </authorList>
    </citation>
    <scope>NUCLEOTIDE SEQUENCE [LARGE SCALE GENOMIC DNA]</scope>
    <source>
        <strain evidence="3 4">BIOML-A2</strain>
    </source>
</reference>